<accession>A0A508X3T7</accession>
<evidence type="ECO:0000313" key="1">
    <source>
        <dbReference type="EMBL" id="VTZ64419.1"/>
    </source>
</evidence>
<proteinExistence type="predicted"/>
<sequence length="63" mass="7081">MTAEHTEIQFVLGLDVSCNTVTLYDDHSRCTLTVANDADALRTALQPYQGHRHARGVRSDRRP</sequence>
<dbReference type="RefSeq" id="WP_225996799.1">
    <property type="nucleotide sequence ID" value="NZ_RPJB01000207.1"/>
</dbReference>
<gene>
    <name evidence="1" type="ORF">EMEDMD4_60001</name>
</gene>
<name>A0A508X3T7_9HYPH</name>
<organism evidence="1">
    <name type="scientific">Sinorhizobium medicae</name>
    <dbReference type="NCBI Taxonomy" id="110321"/>
    <lineage>
        <taxon>Bacteria</taxon>
        <taxon>Pseudomonadati</taxon>
        <taxon>Pseudomonadota</taxon>
        <taxon>Alphaproteobacteria</taxon>
        <taxon>Hyphomicrobiales</taxon>
        <taxon>Rhizobiaceae</taxon>
        <taxon>Sinorhizobium/Ensifer group</taxon>
        <taxon>Sinorhizobium</taxon>
    </lineage>
</organism>
<protein>
    <submittedName>
        <fullName evidence="1">Uncharacterized protein</fullName>
    </submittedName>
</protein>
<dbReference type="AlphaFoldDB" id="A0A508X3T7"/>
<dbReference type="Proteomes" id="UP000507954">
    <property type="component" value="Unassembled WGS sequence"/>
</dbReference>
<reference evidence="1" key="1">
    <citation type="submission" date="2019-06" db="EMBL/GenBank/DDBJ databases">
        <authorList>
            <person name="Le Quere A."/>
            <person name="Colella S."/>
        </authorList>
    </citation>
    <scope>NUCLEOTIDE SEQUENCE</scope>
    <source>
        <strain evidence="1">EmedicaeMD41</strain>
    </source>
</reference>
<dbReference type="EMBL" id="CABFNB010000128">
    <property type="protein sequence ID" value="VTZ64419.1"/>
    <property type="molecule type" value="Genomic_DNA"/>
</dbReference>